<dbReference type="Pfam" id="PF09586">
    <property type="entry name" value="YfhO"/>
    <property type="match status" value="1"/>
</dbReference>
<evidence type="ECO:0000313" key="3">
    <source>
        <dbReference type="Proteomes" id="UP000824049"/>
    </source>
</evidence>
<feature type="transmembrane region" description="Helical" evidence="1">
    <location>
        <begin position="401"/>
        <end position="418"/>
    </location>
</feature>
<feature type="transmembrane region" description="Helical" evidence="1">
    <location>
        <begin position="346"/>
        <end position="367"/>
    </location>
</feature>
<feature type="transmembrane region" description="Helical" evidence="1">
    <location>
        <begin position="21"/>
        <end position="44"/>
    </location>
</feature>
<feature type="transmembrane region" description="Helical" evidence="1">
    <location>
        <begin position="176"/>
        <end position="193"/>
    </location>
</feature>
<reference evidence="2" key="1">
    <citation type="journal article" date="2021" name="PeerJ">
        <title>Extensive microbial diversity within the chicken gut microbiome revealed by metagenomics and culture.</title>
        <authorList>
            <person name="Gilroy R."/>
            <person name="Ravi A."/>
            <person name="Getino M."/>
            <person name="Pursley I."/>
            <person name="Horton D.L."/>
            <person name="Alikhan N.F."/>
            <person name="Baker D."/>
            <person name="Gharbi K."/>
            <person name="Hall N."/>
            <person name="Watson M."/>
            <person name="Adriaenssens E.M."/>
            <person name="Foster-Nyarko E."/>
            <person name="Jarju S."/>
            <person name="Secka A."/>
            <person name="Antonio M."/>
            <person name="Oren A."/>
            <person name="Chaudhuri R.R."/>
            <person name="La Ragione R."/>
            <person name="Hildebrand F."/>
            <person name="Pallen M.J."/>
        </authorList>
    </citation>
    <scope>NUCLEOTIDE SEQUENCE</scope>
    <source>
        <strain evidence="2">CHK179-28034</strain>
    </source>
</reference>
<gene>
    <name evidence="2" type="ORF">H9968_06500</name>
</gene>
<dbReference type="Proteomes" id="UP000824049">
    <property type="component" value="Unassembled WGS sequence"/>
</dbReference>
<keyword evidence="1" id="KW-1133">Transmembrane helix</keyword>
<feature type="transmembrane region" description="Helical" evidence="1">
    <location>
        <begin position="900"/>
        <end position="920"/>
    </location>
</feature>
<keyword evidence="1" id="KW-0472">Membrane</keyword>
<organism evidence="2 3">
    <name type="scientific">Candidatus Anaerobutyricum stercoris</name>
    <dbReference type="NCBI Taxonomy" id="2838457"/>
    <lineage>
        <taxon>Bacteria</taxon>
        <taxon>Bacillati</taxon>
        <taxon>Bacillota</taxon>
        <taxon>Clostridia</taxon>
        <taxon>Lachnospirales</taxon>
        <taxon>Lachnospiraceae</taxon>
        <taxon>Anaerobutyricum</taxon>
    </lineage>
</organism>
<dbReference type="PANTHER" id="PTHR38454">
    <property type="entry name" value="INTEGRAL MEMBRANE PROTEIN-RELATED"/>
    <property type="match status" value="1"/>
</dbReference>
<feature type="transmembrane region" description="Helical" evidence="1">
    <location>
        <begin position="123"/>
        <end position="144"/>
    </location>
</feature>
<feature type="transmembrane region" description="Helical" evidence="1">
    <location>
        <begin position="456"/>
        <end position="472"/>
    </location>
</feature>
<dbReference type="EMBL" id="DXBR01000056">
    <property type="protein sequence ID" value="HIZ39560.1"/>
    <property type="molecule type" value="Genomic_DNA"/>
</dbReference>
<dbReference type="AlphaFoldDB" id="A0A9D2J753"/>
<proteinExistence type="predicted"/>
<feature type="transmembrane region" description="Helical" evidence="1">
    <location>
        <begin position="314"/>
        <end position="334"/>
    </location>
</feature>
<protein>
    <submittedName>
        <fullName evidence="2">YfhO family protein</fullName>
    </submittedName>
</protein>
<keyword evidence="1" id="KW-0812">Transmembrane</keyword>
<comment type="caution">
    <text evidence="2">The sequence shown here is derived from an EMBL/GenBank/DDBJ whole genome shotgun (WGS) entry which is preliminary data.</text>
</comment>
<sequence length="932" mass="105366">MHLKSQKPPVAGRVKSQKQKIFEYFCIYTLVFIFIAFIVLLPFLEEEYCLIWKVDGMPQYLLWLKYTGEYIRDAIVQFFHGNFTLPMYDFSIGMGGDVRGFVKTDPINLLASLLFNDEYSWQLYSLLTIFKIFLVGLSFSCYGFYMKQKRYNILAGAVIYTFSSYTFYQIQRHPQFYMGIVFLPLLCIGLEQIMQKRKLLFYTLMVAISLMASYYFLFINTLLMGIYVLIRIGAVYDTHRIRNFFQVLWRIIVSYLLGCGMSAVFFASSIASFFLSARTDSGENAASAVGSYISYGATRIVRLFLSLAAPVRDAGYLTTISVSVLVIPVLLLLFTRKIRQKLSLKISVLLGILFLMIPAFGFIFSGFSAINNRWSFGFVFVLAIVFMAEFDHLRQMTRKQYLLFVGFIILYGICWLVLEADNEAYRFAFLLLAGAAVLLGILQISPKKIPLTAQKAGMILILAVSVALNGYYTNSASFGNLVDQFQNRHTANHYFTSCRYQYLTNISDDSFYRTDTDMMYNNYNNTAVALDYNGISLYSSTIGSNTIRYFTESESVGISAINRTLSLDGRTSQEALACVKYFITTEGTTRSVPYGFVLDKELSDQTEDYDIYVNQYPLSIGYGYSSVISRSEYENLSALEKQQVQMKSAVLSDEDMDDFSSLSDSSWDGSEISEGDIAITGMDKGISGGNNTYHVKRKGKFKTIVVDGKETEIDVSPKLHFQTTSKAGCEVYLRFKNLTTDRAKRIDVNVYTDGLAKKAIVRSDKDTYSLGVNDYLINLGYYDSEETIEGELSFTRKGNYSFDAIEIYYVSMDSYEEDIAALNDKGLKDVSLSANTISGTVTADQEQIMTFSVPYHIGWKAYVDGRETEIYNVNTLYSGIKITPGTHTVTLEYTSPGTTAGGIISAVCTLLFLSAVIIQLQKKRRALNHMEQ</sequence>
<feature type="transmembrane region" description="Helical" evidence="1">
    <location>
        <begin position="373"/>
        <end position="389"/>
    </location>
</feature>
<feature type="transmembrane region" description="Helical" evidence="1">
    <location>
        <begin position="200"/>
        <end position="227"/>
    </location>
</feature>
<accession>A0A9D2J753</accession>
<dbReference type="PANTHER" id="PTHR38454:SF1">
    <property type="entry name" value="INTEGRAL MEMBRANE PROTEIN"/>
    <property type="match status" value="1"/>
</dbReference>
<feature type="transmembrane region" description="Helical" evidence="1">
    <location>
        <begin position="247"/>
        <end position="277"/>
    </location>
</feature>
<dbReference type="InterPro" id="IPR018580">
    <property type="entry name" value="Uncharacterised_YfhO"/>
</dbReference>
<evidence type="ECO:0000256" key="1">
    <source>
        <dbReference type="SAM" id="Phobius"/>
    </source>
</evidence>
<evidence type="ECO:0000313" key="2">
    <source>
        <dbReference type="EMBL" id="HIZ39560.1"/>
    </source>
</evidence>
<name>A0A9D2J753_9FIRM</name>
<feature type="transmembrane region" description="Helical" evidence="1">
    <location>
        <begin position="424"/>
        <end position="444"/>
    </location>
</feature>
<reference evidence="2" key="2">
    <citation type="submission" date="2021-04" db="EMBL/GenBank/DDBJ databases">
        <authorList>
            <person name="Gilroy R."/>
        </authorList>
    </citation>
    <scope>NUCLEOTIDE SEQUENCE</scope>
    <source>
        <strain evidence="2">CHK179-28034</strain>
    </source>
</reference>